<organism evidence="1 2">
    <name type="scientific">Gigaspora margarita</name>
    <dbReference type="NCBI Taxonomy" id="4874"/>
    <lineage>
        <taxon>Eukaryota</taxon>
        <taxon>Fungi</taxon>
        <taxon>Fungi incertae sedis</taxon>
        <taxon>Mucoromycota</taxon>
        <taxon>Glomeromycotina</taxon>
        <taxon>Glomeromycetes</taxon>
        <taxon>Diversisporales</taxon>
        <taxon>Gigasporaceae</taxon>
        <taxon>Gigaspora</taxon>
    </lineage>
</organism>
<gene>
    <name evidence="1" type="ORF">GMARGA_LOCUS23180</name>
</gene>
<protein>
    <submittedName>
        <fullName evidence="1">10935_t:CDS:1</fullName>
    </submittedName>
</protein>
<evidence type="ECO:0000313" key="1">
    <source>
        <dbReference type="EMBL" id="CAG8801387.1"/>
    </source>
</evidence>
<reference evidence="1 2" key="1">
    <citation type="submission" date="2021-06" db="EMBL/GenBank/DDBJ databases">
        <authorList>
            <person name="Kallberg Y."/>
            <person name="Tangrot J."/>
            <person name="Rosling A."/>
        </authorList>
    </citation>
    <scope>NUCLEOTIDE SEQUENCE [LARGE SCALE GENOMIC DNA]</scope>
    <source>
        <strain evidence="1 2">120-4 pot B 10/14</strain>
    </source>
</reference>
<feature type="non-terminal residue" evidence="1">
    <location>
        <position position="1"/>
    </location>
</feature>
<evidence type="ECO:0000313" key="2">
    <source>
        <dbReference type="Proteomes" id="UP000789901"/>
    </source>
</evidence>
<comment type="caution">
    <text evidence="1">The sequence shown here is derived from an EMBL/GenBank/DDBJ whole genome shotgun (WGS) entry which is preliminary data.</text>
</comment>
<name>A0ABN7VWV8_GIGMA</name>
<accession>A0ABN7VWV8</accession>
<proteinExistence type="predicted"/>
<dbReference type="Proteomes" id="UP000789901">
    <property type="component" value="Unassembled WGS sequence"/>
</dbReference>
<sequence length="99" mass="11942">NKKEGRIISLDPGVRSFVTRNDPGGNVVEFCKNDFQDFAFVTINIKVNQLRRIQEKCYVIKRKMRRIYHKIHNLINDCQLQNDRFTDFRNPRNDERISW</sequence>
<dbReference type="EMBL" id="CAJVQB010023239">
    <property type="protein sequence ID" value="CAG8801387.1"/>
    <property type="molecule type" value="Genomic_DNA"/>
</dbReference>
<keyword evidence="2" id="KW-1185">Reference proteome</keyword>